<protein>
    <submittedName>
        <fullName evidence="1">Uncharacterized protein</fullName>
    </submittedName>
</protein>
<accession>A0A2P2NBV1</accession>
<organism evidence="1">
    <name type="scientific">Rhizophora mucronata</name>
    <name type="common">Asiatic mangrove</name>
    <dbReference type="NCBI Taxonomy" id="61149"/>
    <lineage>
        <taxon>Eukaryota</taxon>
        <taxon>Viridiplantae</taxon>
        <taxon>Streptophyta</taxon>
        <taxon>Embryophyta</taxon>
        <taxon>Tracheophyta</taxon>
        <taxon>Spermatophyta</taxon>
        <taxon>Magnoliopsida</taxon>
        <taxon>eudicotyledons</taxon>
        <taxon>Gunneridae</taxon>
        <taxon>Pentapetalae</taxon>
        <taxon>rosids</taxon>
        <taxon>fabids</taxon>
        <taxon>Malpighiales</taxon>
        <taxon>Rhizophoraceae</taxon>
        <taxon>Rhizophora</taxon>
    </lineage>
</organism>
<proteinExistence type="predicted"/>
<evidence type="ECO:0000313" key="1">
    <source>
        <dbReference type="EMBL" id="MBX39949.1"/>
    </source>
</evidence>
<dbReference type="AlphaFoldDB" id="A0A2P2NBV1"/>
<name>A0A2P2NBV1_RHIMU</name>
<dbReference type="EMBL" id="GGEC01059465">
    <property type="protein sequence ID" value="MBX39949.1"/>
    <property type="molecule type" value="Transcribed_RNA"/>
</dbReference>
<sequence length="17" mass="1974">MTKCSFVTLCLRLLRSC</sequence>
<reference evidence="1" key="1">
    <citation type="submission" date="2018-02" db="EMBL/GenBank/DDBJ databases">
        <title>Rhizophora mucronata_Transcriptome.</title>
        <authorList>
            <person name="Meera S.P."/>
            <person name="Sreeshan A."/>
            <person name="Augustine A."/>
        </authorList>
    </citation>
    <scope>NUCLEOTIDE SEQUENCE</scope>
    <source>
        <tissue evidence="1">Leaf</tissue>
    </source>
</reference>